<evidence type="ECO:0000313" key="4">
    <source>
        <dbReference type="Proteomes" id="UP000794436"/>
    </source>
</evidence>
<keyword evidence="4" id="KW-1185">Reference proteome</keyword>
<dbReference type="SUPFAM" id="SSF50129">
    <property type="entry name" value="GroES-like"/>
    <property type="match status" value="1"/>
</dbReference>
<comment type="caution">
    <text evidence="3">The sequence shown here is derived from an EMBL/GenBank/DDBJ whole genome shotgun (WGS) entry which is preliminary data.</text>
</comment>
<feature type="domain" description="Enoyl reductase (ER)" evidence="2">
    <location>
        <begin position="18"/>
        <end position="326"/>
    </location>
</feature>
<dbReference type="PANTHER" id="PTHR11695">
    <property type="entry name" value="ALCOHOL DEHYDROGENASE RELATED"/>
    <property type="match status" value="1"/>
</dbReference>
<dbReference type="Proteomes" id="UP000794436">
    <property type="component" value="Unassembled WGS sequence"/>
</dbReference>
<dbReference type="InterPro" id="IPR036291">
    <property type="entry name" value="NAD(P)-bd_dom_sf"/>
</dbReference>
<reference evidence="3" key="1">
    <citation type="submission" date="2019-03" db="EMBL/GenBank/DDBJ databases">
        <title>Long read genome sequence of the mycoparasitic Pythium oligandrum ATCC 38472 isolated from sugarbeet rhizosphere.</title>
        <authorList>
            <person name="Gaulin E."/>
        </authorList>
    </citation>
    <scope>NUCLEOTIDE SEQUENCE</scope>
    <source>
        <strain evidence="3">ATCC 38472_TT</strain>
    </source>
</reference>
<evidence type="ECO:0000256" key="1">
    <source>
        <dbReference type="ARBA" id="ARBA00023002"/>
    </source>
</evidence>
<dbReference type="Pfam" id="PF08240">
    <property type="entry name" value="ADH_N"/>
    <property type="match status" value="1"/>
</dbReference>
<protein>
    <recommendedName>
        <fullName evidence="2">Enoyl reductase (ER) domain-containing protein</fullName>
    </recommendedName>
</protein>
<dbReference type="InterPro" id="IPR020843">
    <property type="entry name" value="ER"/>
</dbReference>
<dbReference type="PANTHER" id="PTHR11695:SF294">
    <property type="entry name" value="RETICULON-4-INTERACTING PROTEIN 1, MITOCHONDRIAL"/>
    <property type="match status" value="1"/>
</dbReference>
<dbReference type="InterPro" id="IPR002364">
    <property type="entry name" value="Quin_OxRdtase/zeta-crystal_CS"/>
</dbReference>
<proteinExistence type="predicted"/>
<dbReference type="InterPro" id="IPR011032">
    <property type="entry name" value="GroES-like_sf"/>
</dbReference>
<dbReference type="PROSITE" id="PS01162">
    <property type="entry name" value="QOR_ZETA_CRYSTAL"/>
    <property type="match status" value="1"/>
</dbReference>
<accession>A0A8K1CV23</accession>
<dbReference type="GO" id="GO:0016491">
    <property type="term" value="F:oxidoreductase activity"/>
    <property type="evidence" value="ECO:0007669"/>
    <property type="project" value="UniProtKB-KW"/>
</dbReference>
<evidence type="ECO:0000259" key="2">
    <source>
        <dbReference type="SMART" id="SM00829"/>
    </source>
</evidence>
<dbReference type="Pfam" id="PF13602">
    <property type="entry name" value="ADH_zinc_N_2"/>
    <property type="match status" value="1"/>
</dbReference>
<dbReference type="Gene3D" id="3.40.50.720">
    <property type="entry name" value="NAD(P)-binding Rossmann-like Domain"/>
    <property type="match status" value="1"/>
</dbReference>
<organism evidence="3 4">
    <name type="scientific">Pythium oligandrum</name>
    <name type="common">Mycoparasitic fungus</name>
    <dbReference type="NCBI Taxonomy" id="41045"/>
    <lineage>
        <taxon>Eukaryota</taxon>
        <taxon>Sar</taxon>
        <taxon>Stramenopiles</taxon>
        <taxon>Oomycota</taxon>
        <taxon>Peronosporomycetes</taxon>
        <taxon>Pythiales</taxon>
        <taxon>Pythiaceae</taxon>
        <taxon>Pythium</taxon>
    </lineage>
</organism>
<keyword evidence="1" id="KW-0560">Oxidoreductase</keyword>
<dbReference type="SMART" id="SM00829">
    <property type="entry name" value="PKS_ER"/>
    <property type="match status" value="1"/>
</dbReference>
<dbReference type="AlphaFoldDB" id="A0A8K1CV23"/>
<evidence type="ECO:0000313" key="3">
    <source>
        <dbReference type="EMBL" id="TMW69161.1"/>
    </source>
</evidence>
<dbReference type="InterPro" id="IPR013154">
    <property type="entry name" value="ADH-like_N"/>
</dbReference>
<name>A0A8K1CV23_PYTOL</name>
<gene>
    <name evidence="3" type="ORF">Poli38472_001317</name>
</gene>
<dbReference type="Gene3D" id="3.90.180.10">
    <property type="entry name" value="Medium-chain alcohol dehydrogenases, catalytic domain"/>
    <property type="match status" value="1"/>
</dbReference>
<sequence>MAAAVPATYRAFQYVEHGVTEDKLFVNNQTTQETLSNTQVRIRVHSASVNPVDWKILEWTGAMFGLRLLPTKEEPFGIGFDTAGIIVEVGADVKTLKVGDAVYSMTPLGKFGSIRDYVTIEEEYVAPKPAGLSFDEAASLPLAALTSWSVLAQYAKVQKGERVLILGGSGGTGTLGIQLAKALGAYVIATTSARNVELVKSLGANEVIDYTTQKWGDVVDAHSIDVLYDCGVEPASWNYDAQRVLKHNTGRFITTFPPDEPIIDSPIGATYEHIINEASGEGLRRITEFVEKKQLVPVIDSVYPFEQTVDALAELKKGHARGKIVIQISNDEH</sequence>
<dbReference type="EMBL" id="SPLM01000001">
    <property type="protein sequence ID" value="TMW69161.1"/>
    <property type="molecule type" value="Genomic_DNA"/>
</dbReference>
<dbReference type="SUPFAM" id="SSF51735">
    <property type="entry name" value="NAD(P)-binding Rossmann-fold domains"/>
    <property type="match status" value="1"/>
</dbReference>
<dbReference type="CDD" id="cd05289">
    <property type="entry name" value="MDR_like_2"/>
    <property type="match status" value="1"/>
</dbReference>
<dbReference type="InterPro" id="IPR050700">
    <property type="entry name" value="YIM1/Zinc_Alcohol_DH_Fams"/>
</dbReference>
<dbReference type="OrthoDB" id="3509362at2759"/>
<dbReference type="GO" id="GO:0008270">
    <property type="term" value="F:zinc ion binding"/>
    <property type="evidence" value="ECO:0007669"/>
    <property type="project" value="InterPro"/>
</dbReference>